<sequence>MDIYFFQCYNRGSSFAAARAAGGDICLSCRRQAKGREEKDMVSFENDYIAGAHPQVLKRLMETNLEPLSGYGADLYSERAKEKIRAACGCPQAEVEFLVGGTQTNAVVISSMLKDYEGVIAAKTGHVSVHEAGAIEYTGHKVLEIAQEEGKIRADALRAYLEAYYADENFEHMVFPGMVYISWPTEYGTLYSKKELQEIAGVCHAYQIPLYVDGARLGYGLMSREADITLPELAQICDVFYIGGTKVGALCGEAVVFTKGNKPAHFLTSVKKRGALLAKGRLTGVQFDALFTDDLYFKIGRHAIEKAEELKALFHSKNMDIYLESPTNQQFIILENRRMEELKEQVAFSFWEKLDENHTVVRFVTGWSTTDEDLEALQKLL</sequence>
<name>C6LD36_9FIRM</name>
<evidence type="ECO:0000256" key="2">
    <source>
        <dbReference type="ARBA" id="ARBA00006966"/>
    </source>
</evidence>
<dbReference type="AlphaFoldDB" id="C6LD36"/>
<dbReference type="InterPro" id="IPR015421">
    <property type="entry name" value="PyrdxlP-dep_Trfase_major"/>
</dbReference>
<reference evidence="5" key="1">
    <citation type="submission" date="2009-07" db="EMBL/GenBank/DDBJ databases">
        <authorList>
            <person name="Weinstock G."/>
            <person name="Sodergren E."/>
            <person name="Clifton S."/>
            <person name="Fulton L."/>
            <person name="Fulton B."/>
            <person name="Courtney L."/>
            <person name="Fronick C."/>
            <person name="Harrison M."/>
            <person name="Strong C."/>
            <person name="Farmer C."/>
            <person name="Delahaunty K."/>
            <person name="Markovic C."/>
            <person name="Hall O."/>
            <person name="Minx P."/>
            <person name="Tomlinson C."/>
            <person name="Mitreva M."/>
            <person name="Nelson J."/>
            <person name="Hou S."/>
            <person name="Wollam A."/>
            <person name="Pepin K.H."/>
            <person name="Johnson M."/>
            <person name="Bhonagiri V."/>
            <person name="Nash W.E."/>
            <person name="Warren W."/>
            <person name="Chinwalla A."/>
            <person name="Mardis E.R."/>
            <person name="Wilson R.K."/>
        </authorList>
    </citation>
    <scope>NUCLEOTIDE SEQUENCE [LARGE SCALE GENOMIC DNA]</scope>
    <source>
        <strain evidence="5">DSM 14469</strain>
    </source>
</reference>
<dbReference type="STRING" id="168384.SAMN05660368_01624"/>
<dbReference type="Proteomes" id="UP000005561">
    <property type="component" value="Unassembled WGS sequence"/>
</dbReference>
<dbReference type="EMBL" id="ACCL02000006">
    <property type="protein sequence ID" value="EET61519.1"/>
    <property type="molecule type" value="Genomic_DNA"/>
</dbReference>
<keyword evidence="6" id="KW-1185">Reference proteome</keyword>
<dbReference type="Gene3D" id="3.40.640.10">
    <property type="entry name" value="Type I PLP-dependent aspartate aminotransferase-like (Major domain)"/>
    <property type="match status" value="1"/>
</dbReference>
<dbReference type="GO" id="GO:0016829">
    <property type="term" value="F:lyase activity"/>
    <property type="evidence" value="ECO:0007669"/>
    <property type="project" value="UniProtKB-KW"/>
</dbReference>
<evidence type="ECO:0000313" key="6">
    <source>
        <dbReference type="Proteomes" id="UP000005561"/>
    </source>
</evidence>
<dbReference type="Gene3D" id="3.90.1150.10">
    <property type="entry name" value="Aspartate Aminotransferase, domain 1"/>
    <property type="match status" value="1"/>
</dbReference>
<evidence type="ECO:0000256" key="3">
    <source>
        <dbReference type="ARBA" id="ARBA00022898"/>
    </source>
</evidence>
<keyword evidence="5" id="KW-0456">Lyase</keyword>
<dbReference type="eggNOG" id="COG2008">
    <property type="taxonomic scope" value="Bacteria"/>
</dbReference>
<dbReference type="GO" id="GO:0006520">
    <property type="term" value="P:amino acid metabolic process"/>
    <property type="evidence" value="ECO:0007669"/>
    <property type="project" value="InterPro"/>
</dbReference>
<dbReference type="PANTHER" id="PTHR48097:SF5">
    <property type="entry name" value="LOW SPECIFICITY L-THREONINE ALDOLASE"/>
    <property type="match status" value="1"/>
</dbReference>
<gene>
    <name evidence="5" type="ORF">BRYFOR_06694</name>
</gene>
<dbReference type="InterPro" id="IPR015422">
    <property type="entry name" value="PyrdxlP-dep_Trfase_small"/>
</dbReference>
<dbReference type="PANTHER" id="PTHR48097">
    <property type="entry name" value="L-THREONINE ALDOLASE-RELATED"/>
    <property type="match status" value="1"/>
</dbReference>
<dbReference type="SUPFAM" id="SSF53383">
    <property type="entry name" value="PLP-dependent transferases"/>
    <property type="match status" value="1"/>
</dbReference>
<organism evidence="5 6">
    <name type="scientific">Marvinbryantia formatexigens DSM 14469</name>
    <dbReference type="NCBI Taxonomy" id="478749"/>
    <lineage>
        <taxon>Bacteria</taxon>
        <taxon>Bacillati</taxon>
        <taxon>Bacillota</taxon>
        <taxon>Clostridia</taxon>
        <taxon>Lachnospirales</taxon>
        <taxon>Lachnospiraceae</taxon>
        <taxon>Marvinbryantia</taxon>
    </lineage>
</organism>
<dbReference type="InterPro" id="IPR015424">
    <property type="entry name" value="PyrdxlP-dep_Trfase"/>
</dbReference>
<dbReference type="Pfam" id="PF01212">
    <property type="entry name" value="Beta_elim_lyase"/>
    <property type="match status" value="1"/>
</dbReference>
<comment type="caution">
    <text evidence="5">The sequence shown here is derived from an EMBL/GenBank/DDBJ whole genome shotgun (WGS) entry which is preliminary data.</text>
</comment>
<comment type="cofactor">
    <cofactor evidence="1">
        <name>pyridoxal 5'-phosphate</name>
        <dbReference type="ChEBI" id="CHEBI:597326"/>
    </cofactor>
</comment>
<dbReference type="InterPro" id="IPR001597">
    <property type="entry name" value="ArAA_b-elim_lyase/Thr_aldolase"/>
</dbReference>
<keyword evidence="3" id="KW-0663">Pyridoxal phosphate</keyword>
<feature type="domain" description="Aromatic amino acid beta-eliminating lyase/threonine aldolase" evidence="4">
    <location>
        <begin position="52"/>
        <end position="266"/>
    </location>
</feature>
<evidence type="ECO:0000256" key="1">
    <source>
        <dbReference type="ARBA" id="ARBA00001933"/>
    </source>
</evidence>
<comment type="similarity">
    <text evidence="2">Belongs to the threonine aldolase family.</text>
</comment>
<protein>
    <submittedName>
        <fullName evidence="5">Beta-eliminating lyase</fullName>
    </submittedName>
</protein>
<evidence type="ECO:0000313" key="5">
    <source>
        <dbReference type="EMBL" id="EET61519.1"/>
    </source>
</evidence>
<proteinExistence type="inferred from homology"/>
<accession>C6LD36</accession>
<evidence type="ECO:0000259" key="4">
    <source>
        <dbReference type="Pfam" id="PF01212"/>
    </source>
</evidence>